<name>A0A8X6IGB3_NEPPI</name>
<evidence type="ECO:0000313" key="2">
    <source>
        <dbReference type="EMBL" id="GFS44608.1"/>
    </source>
</evidence>
<protein>
    <submittedName>
        <fullName evidence="2">Uncharacterized protein</fullName>
    </submittedName>
</protein>
<accession>A0A8X6IGB3</accession>
<feature type="compositionally biased region" description="Acidic residues" evidence="1">
    <location>
        <begin position="265"/>
        <end position="288"/>
    </location>
</feature>
<feature type="compositionally biased region" description="Polar residues" evidence="1">
    <location>
        <begin position="727"/>
        <end position="743"/>
    </location>
</feature>
<comment type="caution">
    <text evidence="2">The sequence shown here is derived from an EMBL/GenBank/DDBJ whole genome shotgun (WGS) entry which is preliminary data.</text>
</comment>
<dbReference type="AlphaFoldDB" id="A0A8X6IGB3"/>
<feature type="region of interest" description="Disordered" evidence="1">
    <location>
        <begin position="261"/>
        <end position="308"/>
    </location>
</feature>
<feature type="compositionally biased region" description="Polar residues" evidence="1">
    <location>
        <begin position="289"/>
        <end position="300"/>
    </location>
</feature>
<dbReference type="OrthoDB" id="6425938at2759"/>
<sequence length="1152" mass="131028">MDACGAGSDVVNRYLPRNYKYKILKKRKIDYQNFDCDLRVALNNSDDFREWLELFKANSNTDWILRQSKTSEDTVLNQYYVCQRSSYGKKRKYEDDEDYSESDFKCKAFISVKILKGGKPVCYRDPFIKYGYRAVIQIYFIHCHLINSLETMRQSEETKMAFIGYFTQGMSPSEAIRNHEEILLLEAHEYLGGSRNNPPENWVYSLYNEWVELTRNRMEVESHLARSSAFWKLREKSTQPQDYTSSKKNIVKLSKTKEVLGEMEISTDPEISEEDNESDTENLYDSYDEGSSTRVSQNHGSYEEGGKYSTSAVPMKLNVANRVDHSRNHNFHVVKKSNKGHNQSFANIVPLQATVGNNTDKNKSSTLETINKQIISIPTMNAVKSVRIGEGKILRIVKNDCEVQKLPVVKPLPLPLIIRKGRDASKSNVQIGENANVCDKSNIHVVKNSTVDFKKFEELEEFSKNIDSHRRSNLHLIRSNFRDIKKSKKYDEISKNIETIRRSNICVVKGNSLDVKKSRKSEDIQTGIDASKINNVYVMKGTCDDCKELKKPRMNVDNVKKISTNDESNCEKCSNSSVSSKSLYLLVKKVPCGESASGEVKQSDFKLTSFLEFLRRLRKFQGRNDRIFGENIVPSSFQHNHSRSDIENKNTKLISKKFDKSIQTLPSVDPISICAASNLEKVGYLNSKIDQSTQTFEDKCGSINQQSSLQSLNSDLQNCSLSHNEKPSTSVEQNQTKQNSGQNNKHKVVITIHNKEQLKNYLLNSGKSSVITADQGILHSDKLEKMDDQSNGITLSTLISSDANQDSNLRIPKKQDPTEILSQSKTPSNNFDLSTPEKSGKFVNKSNQAEILPSSGNLFSYIDSVYAQQRLKLQQCKKVNDLSTTTEKNVIHTSESQDSEDIEIVNSQFSQNHCNSLNNEFNNFEDCQQYSIAACDSVDQLNSKENFDKLNNDSDLNSLQMFGNLSDDGSSISSIQSSRTIDKTNVWQHVFSNFSESKNENDNFDLDTLEIPQIPRLTNLCENLNGEGDESPAVNGSTNCLPLYLNLQDNIDDNVIEIPENLLDNLEDLSLLQHFLGFGESDLIGEFESHCQNEVLEKWDLEMQRLRNMLALNIHDEDIVDRANKFLEKIRECIKQPTDLSTFFASSCNINK</sequence>
<organism evidence="2 3">
    <name type="scientific">Nephila pilipes</name>
    <name type="common">Giant wood spider</name>
    <name type="synonym">Nephila maculata</name>
    <dbReference type="NCBI Taxonomy" id="299642"/>
    <lineage>
        <taxon>Eukaryota</taxon>
        <taxon>Metazoa</taxon>
        <taxon>Ecdysozoa</taxon>
        <taxon>Arthropoda</taxon>
        <taxon>Chelicerata</taxon>
        <taxon>Arachnida</taxon>
        <taxon>Araneae</taxon>
        <taxon>Araneomorphae</taxon>
        <taxon>Entelegynae</taxon>
        <taxon>Araneoidea</taxon>
        <taxon>Nephilidae</taxon>
        <taxon>Nephila</taxon>
    </lineage>
</organism>
<feature type="compositionally biased region" description="Polar residues" evidence="1">
    <location>
        <begin position="820"/>
        <end position="837"/>
    </location>
</feature>
<evidence type="ECO:0000256" key="1">
    <source>
        <dbReference type="SAM" id="MobiDB-lite"/>
    </source>
</evidence>
<gene>
    <name evidence="2" type="primary">NCL1_35561</name>
    <name evidence="2" type="ORF">NPIL_498351</name>
</gene>
<reference evidence="2" key="1">
    <citation type="submission" date="2020-08" db="EMBL/GenBank/DDBJ databases">
        <title>Multicomponent nature underlies the extraordinary mechanical properties of spider dragline silk.</title>
        <authorList>
            <person name="Kono N."/>
            <person name="Nakamura H."/>
            <person name="Mori M."/>
            <person name="Yoshida Y."/>
            <person name="Ohtoshi R."/>
            <person name="Malay A.D."/>
            <person name="Moran D.A.P."/>
            <person name="Tomita M."/>
            <person name="Numata K."/>
            <person name="Arakawa K."/>
        </authorList>
    </citation>
    <scope>NUCLEOTIDE SEQUENCE</scope>
</reference>
<dbReference type="Proteomes" id="UP000887013">
    <property type="component" value="Unassembled WGS sequence"/>
</dbReference>
<evidence type="ECO:0000313" key="3">
    <source>
        <dbReference type="Proteomes" id="UP000887013"/>
    </source>
</evidence>
<keyword evidence="3" id="KW-1185">Reference proteome</keyword>
<dbReference type="EMBL" id="BMAW01044437">
    <property type="protein sequence ID" value="GFS44608.1"/>
    <property type="molecule type" value="Genomic_DNA"/>
</dbReference>
<proteinExistence type="predicted"/>
<feature type="region of interest" description="Disordered" evidence="1">
    <location>
        <begin position="806"/>
        <end position="840"/>
    </location>
</feature>
<feature type="region of interest" description="Disordered" evidence="1">
    <location>
        <begin position="718"/>
        <end position="746"/>
    </location>
</feature>